<protein>
    <submittedName>
        <fullName evidence="2">Uncharacterized protein</fullName>
    </submittedName>
</protein>
<keyword evidence="3" id="KW-1185">Reference proteome</keyword>
<sequence length="118" mass="12831">MGLLGGQHWMAAAGRWRRQEWSSDAGCGSGTSEVAQATAASGVGRFTERLLAKEAAQGARRQGGDGELLGLKTTAALRRRLASRRGMPRRCSMRRRRWWGRGNPARLGAAAKGGRRQR</sequence>
<evidence type="ECO:0000313" key="3">
    <source>
        <dbReference type="Proteomes" id="UP000479710"/>
    </source>
</evidence>
<feature type="compositionally biased region" description="Basic residues" evidence="1">
    <location>
        <begin position="81"/>
        <end position="99"/>
    </location>
</feature>
<accession>A0A6G1CBS3</accession>
<organism evidence="2 3">
    <name type="scientific">Oryza meyeriana var. granulata</name>
    <dbReference type="NCBI Taxonomy" id="110450"/>
    <lineage>
        <taxon>Eukaryota</taxon>
        <taxon>Viridiplantae</taxon>
        <taxon>Streptophyta</taxon>
        <taxon>Embryophyta</taxon>
        <taxon>Tracheophyta</taxon>
        <taxon>Spermatophyta</taxon>
        <taxon>Magnoliopsida</taxon>
        <taxon>Liliopsida</taxon>
        <taxon>Poales</taxon>
        <taxon>Poaceae</taxon>
        <taxon>BOP clade</taxon>
        <taxon>Oryzoideae</taxon>
        <taxon>Oryzeae</taxon>
        <taxon>Oryzinae</taxon>
        <taxon>Oryza</taxon>
        <taxon>Oryza meyeriana</taxon>
    </lineage>
</organism>
<dbReference type="Proteomes" id="UP000479710">
    <property type="component" value="Unassembled WGS sequence"/>
</dbReference>
<dbReference type="EMBL" id="SPHZ02000009">
    <property type="protein sequence ID" value="KAF0897928.1"/>
    <property type="molecule type" value="Genomic_DNA"/>
</dbReference>
<dbReference type="AlphaFoldDB" id="A0A6G1CBS3"/>
<evidence type="ECO:0000256" key="1">
    <source>
        <dbReference type="SAM" id="MobiDB-lite"/>
    </source>
</evidence>
<feature type="region of interest" description="Disordered" evidence="1">
    <location>
        <begin position="81"/>
        <end position="118"/>
    </location>
</feature>
<evidence type="ECO:0000313" key="2">
    <source>
        <dbReference type="EMBL" id="KAF0897928.1"/>
    </source>
</evidence>
<reference evidence="2 3" key="1">
    <citation type="submission" date="2019-11" db="EMBL/GenBank/DDBJ databases">
        <title>Whole genome sequence of Oryza granulata.</title>
        <authorList>
            <person name="Li W."/>
        </authorList>
    </citation>
    <scope>NUCLEOTIDE SEQUENCE [LARGE SCALE GENOMIC DNA]</scope>
    <source>
        <strain evidence="3">cv. Menghai</strain>
        <tissue evidence="2">Leaf</tissue>
    </source>
</reference>
<gene>
    <name evidence="2" type="ORF">E2562_001632</name>
</gene>
<proteinExistence type="predicted"/>
<comment type="caution">
    <text evidence="2">The sequence shown here is derived from an EMBL/GenBank/DDBJ whole genome shotgun (WGS) entry which is preliminary data.</text>
</comment>
<name>A0A6G1CBS3_9ORYZ</name>